<keyword evidence="8" id="KW-0206">Cytoskeleton</keyword>
<dbReference type="GO" id="GO:0005885">
    <property type="term" value="C:Arp2/3 protein complex"/>
    <property type="evidence" value="ECO:0007669"/>
    <property type="project" value="InterPro"/>
</dbReference>
<keyword evidence="7" id="KW-0009">Actin-binding</keyword>
<keyword evidence="9" id="KW-0539">Nucleus</keyword>
<keyword evidence="4" id="KW-0963">Cytoplasm</keyword>
<organism evidence="13 14">
    <name type="scientific">Oryctolagus cuniculus</name>
    <name type="common">Rabbit</name>
    <dbReference type="NCBI Taxonomy" id="9986"/>
    <lineage>
        <taxon>Eukaryota</taxon>
        <taxon>Metazoa</taxon>
        <taxon>Chordata</taxon>
        <taxon>Craniata</taxon>
        <taxon>Vertebrata</taxon>
        <taxon>Euteleostomi</taxon>
        <taxon>Mammalia</taxon>
        <taxon>Eutheria</taxon>
        <taxon>Euarchontoglires</taxon>
        <taxon>Glires</taxon>
        <taxon>Lagomorpha</taxon>
        <taxon>Leporidae</taxon>
        <taxon>Oryctolagus</taxon>
    </lineage>
</organism>
<dbReference type="InterPro" id="IPR001680">
    <property type="entry name" value="WD40_rpt"/>
</dbReference>
<evidence type="ECO:0000256" key="2">
    <source>
        <dbReference type="ARBA" id="ARBA00004245"/>
    </source>
</evidence>
<reference evidence="13" key="2">
    <citation type="submission" date="2025-08" db="UniProtKB">
        <authorList>
            <consortium name="Ensembl"/>
        </authorList>
    </citation>
    <scope>IDENTIFICATION</scope>
    <source>
        <strain evidence="13">Thorbecke</strain>
    </source>
</reference>
<dbReference type="FunFam" id="2.130.10.10:FF:000030">
    <property type="entry name" value="Actin-related protein 2/3 complex subunit"/>
    <property type="match status" value="1"/>
</dbReference>
<gene>
    <name evidence="13" type="primary">ARPC1B</name>
</gene>
<accession>G1TVH9</accession>
<dbReference type="GeneTree" id="ENSGT00950000183183"/>
<evidence type="ECO:0000256" key="11">
    <source>
        <dbReference type="PROSITE-ProRule" id="PRU00221"/>
    </source>
</evidence>
<dbReference type="InterPro" id="IPR017383">
    <property type="entry name" value="ARPC1"/>
</dbReference>
<evidence type="ECO:0000256" key="5">
    <source>
        <dbReference type="ARBA" id="ARBA00022574"/>
    </source>
</evidence>
<dbReference type="PROSITE" id="PS50082">
    <property type="entry name" value="WD_REPEATS_2"/>
    <property type="match status" value="1"/>
</dbReference>
<evidence type="ECO:0000256" key="8">
    <source>
        <dbReference type="ARBA" id="ARBA00023212"/>
    </source>
</evidence>
<dbReference type="SMR" id="G1TVH9"/>
<comment type="function">
    <text evidence="10">Component of the Arp2/3 complex, a multiprotein complex that mediates actin polymerization upon stimulation by nucleation-promoting factor (NPF). The Arp2/3 complex mediates the formation of branched actin networks in the cytoplasm, providing the force for cell motility. In addition to its role in the cytoplasmic cytoskeleton, the Arp2/3 complex also promotes actin polymerization in the nucleus, thereby regulating gene transcription and repair of damaged DNA. The Arp2/3 complex promotes homologous recombination (HR) repair in response to DNA damage by promoting nuclear actin polymerization, leading to drive motility of double-strand breaks (DSBs).</text>
</comment>
<evidence type="ECO:0000313" key="13">
    <source>
        <dbReference type="Ensembl" id="ENSOCUP00000021063.2"/>
    </source>
</evidence>
<dbReference type="InterPro" id="IPR036322">
    <property type="entry name" value="WD40_repeat_dom_sf"/>
</dbReference>
<feature type="region of interest" description="Disordered" evidence="12">
    <location>
        <begin position="1"/>
        <end position="22"/>
    </location>
</feature>
<dbReference type="PANTHER" id="PTHR10709:SF10">
    <property type="entry name" value="ACTIN-RELATED PROTEIN 2_3 COMPLEX SUBUNIT 1B"/>
    <property type="match status" value="1"/>
</dbReference>
<dbReference type="Bgee" id="ENSOCUG00000025962">
    <property type="expression patterns" value="Expressed in uterus and 18 other cell types or tissues"/>
</dbReference>
<comment type="similarity">
    <text evidence="3">Belongs to the WD repeat ARPC1 family.</text>
</comment>
<dbReference type="eggNOG" id="KOG1523">
    <property type="taxonomic scope" value="Eukaryota"/>
</dbReference>
<evidence type="ECO:0000256" key="4">
    <source>
        <dbReference type="ARBA" id="ARBA00022490"/>
    </source>
</evidence>
<dbReference type="HOGENOM" id="CLU_034396_1_0_1"/>
<keyword evidence="6" id="KW-0677">Repeat</keyword>
<dbReference type="AlphaFoldDB" id="G1TVH9"/>
<evidence type="ECO:0000256" key="12">
    <source>
        <dbReference type="SAM" id="MobiDB-lite"/>
    </source>
</evidence>
<dbReference type="Pfam" id="PF00400">
    <property type="entry name" value="WD40"/>
    <property type="match status" value="2"/>
</dbReference>
<dbReference type="GO" id="GO:0005634">
    <property type="term" value="C:nucleus"/>
    <property type="evidence" value="ECO:0007669"/>
    <property type="project" value="UniProtKB-SubCell"/>
</dbReference>
<dbReference type="Proteomes" id="UP000001811">
    <property type="component" value="Unplaced"/>
</dbReference>
<dbReference type="GO" id="GO:0034314">
    <property type="term" value="P:Arp2/3 complex-mediated actin nucleation"/>
    <property type="evidence" value="ECO:0007669"/>
    <property type="project" value="InterPro"/>
</dbReference>
<feature type="repeat" description="WD" evidence="11">
    <location>
        <begin position="149"/>
        <end position="183"/>
    </location>
</feature>
<proteinExistence type="inferred from homology"/>
<dbReference type="PANTHER" id="PTHR10709">
    <property type="entry name" value="ACTIN-RELATED PROTEIN 2/3 COMPLEX SUBUNIT 1"/>
    <property type="match status" value="1"/>
</dbReference>
<protein>
    <submittedName>
        <fullName evidence="13">Actin related protein 2/3 complex subunit 1B</fullName>
    </submittedName>
</protein>
<evidence type="ECO:0000256" key="9">
    <source>
        <dbReference type="ARBA" id="ARBA00023242"/>
    </source>
</evidence>
<evidence type="ECO:0000256" key="6">
    <source>
        <dbReference type="ARBA" id="ARBA00022737"/>
    </source>
</evidence>
<dbReference type="STRING" id="9986.ENSOCUP00000021063"/>
<evidence type="ECO:0000256" key="1">
    <source>
        <dbReference type="ARBA" id="ARBA00004123"/>
    </source>
</evidence>
<dbReference type="InParanoid" id="G1TVH9"/>
<dbReference type="PROSITE" id="PS50294">
    <property type="entry name" value="WD_REPEATS_REGION"/>
    <property type="match status" value="1"/>
</dbReference>
<dbReference type="InterPro" id="IPR015943">
    <property type="entry name" value="WD40/YVTN_repeat-like_dom_sf"/>
</dbReference>
<dbReference type="FunCoup" id="G1TVH9">
    <property type="interactions" value="783"/>
</dbReference>
<reference evidence="13" key="3">
    <citation type="submission" date="2025-09" db="UniProtKB">
        <authorList>
            <consortium name="Ensembl"/>
        </authorList>
    </citation>
    <scope>IDENTIFICATION</scope>
    <source>
        <strain evidence="13">Thorbecke</strain>
    </source>
</reference>
<dbReference type="Ensembl" id="ENSOCUT00000024276.2">
    <property type="protein sequence ID" value="ENSOCUP00000021063.2"/>
    <property type="gene ID" value="ENSOCUG00000025962.2"/>
</dbReference>
<keyword evidence="14" id="KW-1185">Reference proteome</keyword>
<dbReference type="Gene3D" id="2.130.10.10">
    <property type="entry name" value="YVTN repeat-like/Quinoprotein amine dehydrogenase"/>
    <property type="match status" value="1"/>
</dbReference>
<dbReference type="SMART" id="SM00320">
    <property type="entry name" value="WD40"/>
    <property type="match status" value="5"/>
</dbReference>
<dbReference type="GO" id="GO:0051015">
    <property type="term" value="F:actin filament binding"/>
    <property type="evidence" value="ECO:0007669"/>
    <property type="project" value="TreeGrafter"/>
</dbReference>
<keyword evidence="5 11" id="KW-0853">WD repeat</keyword>
<evidence type="ECO:0000256" key="10">
    <source>
        <dbReference type="ARBA" id="ARBA00045382"/>
    </source>
</evidence>
<evidence type="ECO:0000313" key="14">
    <source>
        <dbReference type="Proteomes" id="UP000001811"/>
    </source>
</evidence>
<comment type="subcellular location">
    <subcellularLocation>
        <location evidence="2">Cytoplasm</location>
        <location evidence="2">Cytoskeleton</location>
    </subcellularLocation>
    <subcellularLocation>
        <location evidence="1">Nucleus</location>
    </subcellularLocation>
</comment>
<reference evidence="13 14" key="1">
    <citation type="journal article" date="2011" name="Nature">
        <title>A high-resolution map of human evolutionary constraint using 29 mammals.</title>
        <authorList>
            <person name="Lindblad-Toh K."/>
            <person name="Garber M."/>
            <person name="Zuk O."/>
            <person name="Lin M.F."/>
            <person name="Parker B.J."/>
            <person name="Washietl S."/>
            <person name="Kheradpour P."/>
            <person name="Ernst J."/>
            <person name="Jordan G."/>
            <person name="Mauceli E."/>
            <person name="Ward L.D."/>
            <person name="Lowe C.B."/>
            <person name="Holloway A.K."/>
            <person name="Clamp M."/>
            <person name="Gnerre S."/>
            <person name="Alfoldi J."/>
            <person name="Beal K."/>
            <person name="Chang J."/>
            <person name="Clawson H."/>
            <person name="Cuff J."/>
            <person name="Di Palma F."/>
            <person name="Fitzgerald S."/>
            <person name="Flicek P."/>
            <person name="Guttman M."/>
            <person name="Hubisz M.J."/>
            <person name="Jaffe D.B."/>
            <person name="Jungreis I."/>
            <person name="Kent W.J."/>
            <person name="Kostka D."/>
            <person name="Lara M."/>
            <person name="Martins A.L."/>
            <person name="Massingham T."/>
            <person name="Moltke I."/>
            <person name="Raney B.J."/>
            <person name="Rasmussen M.D."/>
            <person name="Robinson J."/>
            <person name="Stark A."/>
            <person name="Vilella A.J."/>
            <person name="Wen J."/>
            <person name="Xie X."/>
            <person name="Zody M.C."/>
            <person name="Baldwin J."/>
            <person name="Bloom T."/>
            <person name="Chin C.W."/>
            <person name="Heiman D."/>
            <person name="Nicol R."/>
            <person name="Nusbaum C."/>
            <person name="Young S."/>
            <person name="Wilkinson J."/>
            <person name="Worley K.C."/>
            <person name="Kovar C.L."/>
            <person name="Muzny D.M."/>
            <person name="Gibbs R.A."/>
            <person name="Cree A."/>
            <person name="Dihn H.H."/>
            <person name="Fowler G."/>
            <person name="Jhangiani S."/>
            <person name="Joshi V."/>
            <person name="Lee S."/>
            <person name="Lewis L.R."/>
            <person name="Nazareth L.V."/>
            <person name="Okwuonu G."/>
            <person name="Santibanez J."/>
            <person name="Warren W.C."/>
            <person name="Mardis E.R."/>
            <person name="Weinstock G.M."/>
            <person name="Wilson R.K."/>
            <person name="Delehaunty K."/>
            <person name="Dooling D."/>
            <person name="Fronik C."/>
            <person name="Fulton L."/>
            <person name="Fulton B."/>
            <person name="Graves T."/>
            <person name="Minx P."/>
            <person name="Sodergren E."/>
            <person name="Birney E."/>
            <person name="Margulies E.H."/>
            <person name="Herrero J."/>
            <person name="Green E.D."/>
            <person name="Haussler D."/>
            <person name="Siepel A."/>
            <person name="Goldman N."/>
            <person name="Pollard K.S."/>
            <person name="Pedersen J.S."/>
            <person name="Lander E.S."/>
            <person name="Kellis M."/>
        </authorList>
    </citation>
    <scope>NUCLEOTIDE SEQUENCE [LARGE SCALE GENOMIC DNA]</scope>
    <source>
        <strain evidence="14">Thorbecke</strain>
    </source>
</reference>
<name>G1TVH9_RABIT</name>
<dbReference type="SUPFAM" id="SSF50978">
    <property type="entry name" value="WD40 repeat-like"/>
    <property type="match status" value="1"/>
</dbReference>
<evidence type="ECO:0000256" key="7">
    <source>
        <dbReference type="ARBA" id="ARBA00023203"/>
    </source>
</evidence>
<evidence type="ECO:0000256" key="3">
    <source>
        <dbReference type="ARBA" id="ARBA00006260"/>
    </source>
</evidence>
<sequence length="590" mass="63815">MSAGAGARRGGRHGRGAAVTPPSSRYPAALCPILDLCGWAWWAPQAGSAWPGFPCGTPPLLPPGTAPGCRPVGSPSLRAVGRWSPGPTDSLPRVGRRSRAAMAYHSFLVEPISCHAWNKDRTQIAICPNNHEVHIYEKNGAKWTKVHELKEHNGQVTGIDWAPESNRIVTCGTDRNAYVWTLKGRTWKPTLVILRINRAARCVRWAPNENKFAVGSGSRVISICYFEQENDWWVCKHIKKPIRSTVLSLDWHPNNVLLAAGSCDFKCRIFSAYIKEVEERPAPTPWGSKMPFGELMFESSSSCGWVHGVCFSASGSRVAWVSHDSTVCLADADKKMAVATLAYETLPLLAVTFITDNSLVAAGHDCFPVLFTYDSGAGTLSCGGRLDVPKCSQFCTTGMDGGMSIWDVKVRLPARTRGPTPPLPPSPAAALGGWGLISQHHSNPGLRDPISSAVVEHDGGVPGSLDPACPLCLLAEPGVGLEGPEDQVTCAECRPHPCCRERGQARGRSAGSHGLLPQKGAGVAGDSYLLKKYVPFSERNAFVYCQTMPPKHYAGHELLQNVEVIKCSVDTLDRWQRAWCCMGTAGLPKP</sequence>